<organism evidence="1 2">
    <name type="scientific">Methylocella tundrae</name>
    <dbReference type="NCBI Taxonomy" id="227605"/>
    <lineage>
        <taxon>Bacteria</taxon>
        <taxon>Pseudomonadati</taxon>
        <taxon>Pseudomonadota</taxon>
        <taxon>Alphaproteobacteria</taxon>
        <taxon>Hyphomicrobiales</taxon>
        <taxon>Beijerinckiaceae</taxon>
        <taxon>Methylocella</taxon>
    </lineage>
</organism>
<comment type="caution">
    <text evidence="1">The sequence shown here is derived from an EMBL/GenBank/DDBJ whole genome shotgun (WGS) entry which is preliminary data.</text>
</comment>
<dbReference type="EMBL" id="CABFMQ020000104">
    <property type="protein sequence ID" value="VTZ51669.1"/>
    <property type="molecule type" value="Genomic_DNA"/>
</dbReference>
<dbReference type="RefSeq" id="WP_174513427.1">
    <property type="nucleotide sequence ID" value="NZ_CABFMQ020000104.1"/>
</dbReference>
<dbReference type="Gene3D" id="1.10.1740.70">
    <property type="entry name" value="ChaB"/>
    <property type="match status" value="1"/>
</dbReference>
<evidence type="ECO:0000313" key="1">
    <source>
        <dbReference type="EMBL" id="VTZ51669.1"/>
    </source>
</evidence>
<dbReference type="Proteomes" id="UP000485880">
    <property type="component" value="Unassembled WGS sequence"/>
</dbReference>
<sequence length="71" mass="8140">MPYRANADLPASVRERLPEHAQDIYRAAFNHAFAAHAGDPRQEEAAHRIAWAAVKRSYVKVGDRWEAIEQR</sequence>
<dbReference type="InterPro" id="IPR009317">
    <property type="entry name" value="ChaB"/>
</dbReference>
<proteinExistence type="predicted"/>
<keyword evidence="2" id="KW-1185">Reference proteome</keyword>
<protein>
    <submittedName>
        <fullName evidence="1">Putative cation transport regulator ChaB</fullName>
    </submittedName>
</protein>
<gene>
    <name evidence="1" type="primary">chaB</name>
    <name evidence="1" type="ORF">MPC4_450010</name>
</gene>
<dbReference type="Pfam" id="PF06150">
    <property type="entry name" value="ChaB"/>
    <property type="match status" value="1"/>
</dbReference>
<dbReference type="AlphaFoldDB" id="A0A8B6MBN1"/>
<evidence type="ECO:0000313" key="2">
    <source>
        <dbReference type="Proteomes" id="UP000485880"/>
    </source>
</evidence>
<dbReference type="SUPFAM" id="SSF140376">
    <property type="entry name" value="ChaB-like"/>
    <property type="match status" value="1"/>
</dbReference>
<dbReference type="InterPro" id="IPR037205">
    <property type="entry name" value="ChaB_sf"/>
</dbReference>
<accession>A0A8B6MBN1</accession>
<name>A0A8B6MBN1_METTU</name>
<reference evidence="1 2" key="1">
    <citation type="submission" date="2019-05" db="EMBL/GenBank/DDBJ databases">
        <authorList>
            <person name="Farhan Ul Haque M."/>
        </authorList>
    </citation>
    <scope>NUCLEOTIDE SEQUENCE [LARGE SCALE GENOMIC DNA]</scope>
    <source>
        <strain evidence="1">2</strain>
    </source>
</reference>